<dbReference type="EMBL" id="HG992984">
    <property type="protein sequence ID" value="CAE7202955.1"/>
    <property type="molecule type" value="Genomic_DNA"/>
</dbReference>
<feature type="region of interest" description="Disordered" evidence="1">
    <location>
        <begin position="53"/>
        <end position="82"/>
    </location>
</feature>
<evidence type="ECO:0000256" key="1">
    <source>
        <dbReference type="SAM" id="MobiDB-lite"/>
    </source>
</evidence>
<gene>
    <name evidence="3" type="ORF">PTTW11_09137</name>
</gene>
<evidence type="ECO:0000313" key="3">
    <source>
        <dbReference type="EMBL" id="CAE7202955.1"/>
    </source>
</evidence>
<proteinExistence type="predicted"/>
<keyword evidence="2" id="KW-0732">Signal</keyword>
<dbReference type="AlphaFoldDB" id="A0A6S6WA31"/>
<feature type="chain" id="PRO_5043456318" evidence="2">
    <location>
        <begin position="17"/>
        <end position="82"/>
    </location>
</feature>
<organism evidence="3 4">
    <name type="scientific">Pyrenophora teres f. teres</name>
    <dbReference type="NCBI Taxonomy" id="97479"/>
    <lineage>
        <taxon>Eukaryota</taxon>
        <taxon>Fungi</taxon>
        <taxon>Dikarya</taxon>
        <taxon>Ascomycota</taxon>
        <taxon>Pezizomycotina</taxon>
        <taxon>Dothideomycetes</taxon>
        <taxon>Pleosporomycetidae</taxon>
        <taxon>Pleosporales</taxon>
        <taxon>Pleosporineae</taxon>
        <taxon>Pleosporaceae</taxon>
        <taxon>Pyrenophora</taxon>
    </lineage>
</organism>
<feature type="compositionally biased region" description="Pro residues" evidence="1">
    <location>
        <begin position="70"/>
        <end position="82"/>
    </location>
</feature>
<protein>
    <submittedName>
        <fullName evidence="3">Uncharacterized protein</fullName>
    </submittedName>
</protein>
<feature type="signal peptide" evidence="2">
    <location>
        <begin position="1"/>
        <end position="16"/>
    </location>
</feature>
<sequence>MKLLIMLAGLLSVAMAIPTEQNQNENLAALEKRQNPCGVGGCPKGLDCNPDPDVGGCYSPGGGTPRVDPKPNPGPPSPVPRP</sequence>
<accession>A0A6S6WA31</accession>
<evidence type="ECO:0000313" key="4">
    <source>
        <dbReference type="Proteomes" id="UP000472372"/>
    </source>
</evidence>
<name>A0A6S6WA31_9PLEO</name>
<dbReference type="Proteomes" id="UP000472372">
    <property type="component" value="Chromosome 8"/>
</dbReference>
<reference evidence="3" key="1">
    <citation type="submission" date="2021-02" db="EMBL/GenBank/DDBJ databases">
        <authorList>
            <person name="Syme A R."/>
            <person name="Syme A R."/>
            <person name="Moolhuijzen P."/>
        </authorList>
    </citation>
    <scope>NUCLEOTIDE SEQUENCE</scope>
    <source>
        <strain evidence="3">W1-1</strain>
    </source>
</reference>
<evidence type="ECO:0000256" key="2">
    <source>
        <dbReference type="SAM" id="SignalP"/>
    </source>
</evidence>